<name>A0A2N0P276_9GLOM</name>
<keyword evidence="1" id="KW-0863">Zinc-finger</keyword>
<evidence type="ECO:0000313" key="5">
    <source>
        <dbReference type="EMBL" id="PKC00932.1"/>
    </source>
</evidence>
<keyword evidence="2" id="KW-0175">Coiled coil</keyword>
<evidence type="ECO:0000256" key="3">
    <source>
        <dbReference type="SAM" id="MobiDB-lite"/>
    </source>
</evidence>
<reference evidence="5 6" key="1">
    <citation type="submission" date="2016-04" db="EMBL/GenBank/DDBJ databases">
        <title>Genome analyses suggest a sexual origin of heterokaryosis in a supposedly ancient asexual fungus.</title>
        <authorList>
            <person name="Ropars J."/>
            <person name="Sedzielewska K."/>
            <person name="Noel J."/>
            <person name="Charron P."/>
            <person name="Farinelli L."/>
            <person name="Marton T."/>
            <person name="Kruger M."/>
            <person name="Pelin A."/>
            <person name="Brachmann A."/>
            <person name="Corradi N."/>
        </authorList>
    </citation>
    <scope>NUCLEOTIDE SEQUENCE [LARGE SCALE GENOMIC DNA]</scope>
    <source>
        <strain evidence="5 6">A5</strain>
    </source>
</reference>
<reference evidence="5 6" key="2">
    <citation type="submission" date="2017-09" db="EMBL/GenBank/DDBJ databases">
        <title>Extensive intraspecific genome diversity in a model arbuscular mycorrhizal fungus.</title>
        <authorList>
            <person name="Chen E.C."/>
            <person name="Morin E."/>
            <person name="Beaudet D."/>
            <person name="Noel J."/>
            <person name="Ndikumana S."/>
            <person name="Charron P."/>
            <person name="St-Onge C."/>
            <person name="Giorgi J."/>
            <person name="Grigoriev I.V."/>
            <person name="Roux C."/>
            <person name="Martin F.M."/>
            <person name="Corradi N."/>
        </authorList>
    </citation>
    <scope>NUCLEOTIDE SEQUENCE [LARGE SCALE GENOMIC DNA]</scope>
    <source>
        <strain evidence="5 6">A5</strain>
    </source>
</reference>
<feature type="compositionally biased region" description="Acidic residues" evidence="3">
    <location>
        <begin position="328"/>
        <end position="355"/>
    </location>
</feature>
<dbReference type="AlphaFoldDB" id="A0A2N0P276"/>
<dbReference type="InterPro" id="IPR036875">
    <property type="entry name" value="Znf_CCHC_sf"/>
</dbReference>
<keyword evidence="1" id="KW-0862">Zinc</keyword>
<dbReference type="Pfam" id="PF00098">
    <property type="entry name" value="zf-CCHC"/>
    <property type="match status" value="2"/>
</dbReference>
<dbReference type="Gene3D" id="2.40.70.10">
    <property type="entry name" value="Acid Proteases"/>
    <property type="match status" value="1"/>
</dbReference>
<dbReference type="SUPFAM" id="SSF57756">
    <property type="entry name" value="Retrovirus zinc finger-like domains"/>
    <property type="match status" value="1"/>
</dbReference>
<feature type="coiled-coil region" evidence="2">
    <location>
        <begin position="482"/>
        <end position="524"/>
    </location>
</feature>
<evidence type="ECO:0000256" key="2">
    <source>
        <dbReference type="SAM" id="Coils"/>
    </source>
</evidence>
<dbReference type="VEuPathDB" id="FungiDB:FUN_006646"/>
<accession>A0A2N0P276</accession>
<dbReference type="InterPro" id="IPR001878">
    <property type="entry name" value="Znf_CCHC"/>
</dbReference>
<evidence type="ECO:0000313" key="6">
    <source>
        <dbReference type="Proteomes" id="UP000232722"/>
    </source>
</evidence>
<protein>
    <recommendedName>
        <fullName evidence="4">CCHC-type domain-containing protein</fullName>
    </recommendedName>
</protein>
<organism evidence="5 6">
    <name type="scientific">Rhizophagus irregularis</name>
    <dbReference type="NCBI Taxonomy" id="588596"/>
    <lineage>
        <taxon>Eukaryota</taxon>
        <taxon>Fungi</taxon>
        <taxon>Fungi incertae sedis</taxon>
        <taxon>Mucoromycota</taxon>
        <taxon>Glomeromycotina</taxon>
        <taxon>Glomeromycetes</taxon>
        <taxon>Glomerales</taxon>
        <taxon>Glomeraceae</taxon>
        <taxon>Rhizophagus</taxon>
    </lineage>
</organism>
<dbReference type="GO" id="GO:0003676">
    <property type="term" value="F:nucleic acid binding"/>
    <property type="evidence" value="ECO:0007669"/>
    <property type="project" value="InterPro"/>
</dbReference>
<keyword evidence="1" id="KW-0479">Metal-binding</keyword>
<dbReference type="Gene3D" id="4.10.60.10">
    <property type="entry name" value="Zinc finger, CCHC-type"/>
    <property type="match status" value="1"/>
</dbReference>
<feature type="domain" description="CCHC-type" evidence="4">
    <location>
        <begin position="101"/>
        <end position="116"/>
    </location>
</feature>
<feature type="compositionally biased region" description="Acidic residues" evidence="3">
    <location>
        <begin position="776"/>
        <end position="811"/>
    </location>
</feature>
<evidence type="ECO:0000256" key="1">
    <source>
        <dbReference type="PROSITE-ProRule" id="PRU00047"/>
    </source>
</evidence>
<proteinExistence type="predicted"/>
<dbReference type="PROSITE" id="PS50158">
    <property type="entry name" value="ZF_CCHC"/>
    <property type="match status" value="1"/>
</dbReference>
<dbReference type="SMART" id="SM00343">
    <property type="entry name" value="ZnF_C2HC"/>
    <property type="match status" value="2"/>
</dbReference>
<feature type="region of interest" description="Disordered" evidence="3">
    <location>
        <begin position="774"/>
        <end position="811"/>
    </location>
</feature>
<dbReference type="VEuPathDB" id="FungiDB:FUN_003363"/>
<dbReference type="VEuPathDB" id="FungiDB:RhiirA1_476298"/>
<feature type="compositionally biased region" description="Basic and acidic residues" evidence="3">
    <location>
        <begin position="183"/>
        <end position="200"/>
    </location>
</feature>
<feature type="region of interest" description="Disordered" evidence="3">
    <location>
        <begin position="326"/>
        <end position="358"/>
    </location>
</feature>
<dbReference type="GO" id="GO:0008270">
    <property type="term" value="F:zinc ion binding"/>
    <property type="evidence" value="ECO:0007669"/>
    <property type="project" value="UniProtKB-KW"/>
</dbReference>
<gene>
    <name evidence="5" type="ORF">RhiirA5_427503</name>
</gene>
<comment type="caution">
    <text evidence="5">The sequence shown here is derived from an EMBL/GenBank/DDBJ whole genome shotgun (WGS) entry which is preliminary data.</text>
</comment>
<feature type="region of interest" description="Disordered" evidence="3">
    <location>
        <begin position="183"/>
        <end position="230"/>
    </location>
</feature>
<dbReference type="Proteomes" id="UP000232722">
    <property type="component" value="Unassembled WGS sequence"/>
</dbReference>
<evidence type="ECO:0000259" key="4">
    <source>
        <dbReference type="PROSITE" id="PS50158"/>
    </source>
</evidence>
<sequence length="829" mass="97780">MARREEEARGELLMKTMGLDIGQVGQEKNMGEILRKETNKYKKMNPIAEELQNKEVKNDEMDEIIKKLERMEAHMMGRNGSTRRPMRKDNRNNVDWSKMSCYTCGKQGHTSKICRENQRGMNRRNNQVNYLNEDYYKEYDVYNIEYDGYDEYNEYENSEYDVYEMENESDVEENDMYPAPIRRSERNKDKVMNDERDRRRNVQWQEQQQKAQGKRKGFTQEQLQKAKETRRRNNLCQNCGQYGHFATESDGKNIASLGIAEIEIVIKEDLGITLEVEVIDSKRKELILGTNLLKYGILDMREGMLTIELENETYEIPIDYNGRKDVSFEESESETESDTEEKDNEINDSSEESEDEYKGIEQEELFSFVENNEMEEKKKNKISSLGLKEGETIKMPNERDKSWKFSELKRRTSSINEGQLKYIWKIGIKLMIEMDVLVTKTFIDKVQEIKEMDEEEKELKIKEWLEKETVICRRCGNRRFEMNKMDSECEECIQEMQKDEQDELAELKDELEKLGYEVDVSEIRRIKGFGVNNRIMITKEFIKEYMKIIDLEDKEVRKEIHKWLNENTTWCEGCEIRWMNNMFRLGETICEDCKEEDIDETDDQVKRLKKIFEDIGIIMIEGELLRLISMGYTDGEILDKEFIEIFRENKNESEKELKKKLDKLLKEQAGISAISNALRKELNIPIIKKSNVVLTIADGKNIASLGIAEIEIEIKEDLGITLEVEVIDSKRKELILGTNLLKYGILDMREGMLTIELDNEIYEIPIDYNGRKDVSFEESESETESDTEEKDNEINDSSEESGDEYEEIEQEELFSFVKNNGMKKKNKVK</sequence>
<dbReference type="EMBL" id="LLXJ01001744">
    <property type="protein sequence ID" value="PKC00932.1"/>
    <property type="molecule type" value="Genomic_DNA"/>
</dbReference>
<dbReference type="InterPro" id="IPR021109">
    <property type="entry name" value="Peptidase_aspartic_dom_sf"/>
</dbReference>